<evidence type="ECO:0000313" key="2">
    <source>
        <dbReference type="Proteomes" id="UP000208100"/>
    </source>
</evidence>
<dbReference type="RefSeq" id="YP_008378409.1">
    <property type="nucleotide sequence ID" value="NC_021924.1"/>
</dbReference>
<dbReference type="EMBL" id="KC961304">
    <property type="protein sequence ID" value="AGR57093.1"/>
    <property type="molecule type" value="Genomic_DNA"/>
</dbReference>
<dbReference type="KEGG" id="vg:16479689"/>
<dbReference type="GeneID" id="16479689"/>
<protein>
    <submittedName>
        <fullName evidence="1">Uncharacterized protein</fullName>
    </submittedName>
</protein>
<organism evidence="1 2">
    <name type="scientific">Choristoneura rosaceana nucleopolyhedrovirus</name>
    <dbReference type="NCBI Taxonomy" id="58094"/>
    <lineage>
        <taxon>Viruses</taxon>
        <taxon>Viruses incertae sedis</taxon>
        <taxon>Naldaviricetes</taxon>
        <taxon>Lefavirales</taxon>
        <taxon>Baculoviridae</taxon>
        <taxon>Alphabaculovirus</taxon>
        <taxon>Alphabaculovirus chorosaceanae</taxon>
    </lineage>
</organism>
<reference evidence="1 2" key="1">
    <citation type="journal article" date="2013" name="PLoS ONE">
        <title>Comparative Genome Sequence Analysis of Choristoneura occidentalis Freeman and C. rosaceana Harris (Lepidoptera: Tortricidae) Alphabaculoviruses.</title>
        <authorList>
            <person name="Thumbi D.K."/>
            <person name="Beliveau C."/>
            <person name="Cusson M."/>
            <person name="Lapointe R."/>
            <person name="Lucarotti C.J."/>
        </authorList>
    </citation>
    <scope>NUCLEOTIDE SEQUENCE [LARGE SCALE GENOMIC DNA]</scope>
    <source>
        <strain evidence="1">NB_1</strain>
    </source>
</reference>
<accession>S5MR29</accession>
<proteinExistence type="predicted"/>
<dbReference type="Proteomes" id="UP000208100">
    <property type="component" value="Segment"/>
</dbReference>
<dbReference type="OrthoDB" id="30406at10239"/>
<sequence length="268" mass="32632">MSTSLYRQTCWQYRLLKYIEPYEECWNVLFIVSQYLKNKIRQNALQNYIKVKTFDSCIRSKCSFLPNRVMLCQYYNLQEELLKFIDIYQLYYAPTVPKHNIGAIIHSKKIYNFFAMMGDYFEIVEMMLKTLKYNGERLHYTNGMMMVDLMRLFENNKLFHMHRLLQRLLLYCSPLRKTPESLLAQTARSIYRRGGRPLWQLRYMIDTMDMPFKLRVIERKWSDDCMLNEFLTHYQHQLNEFSTKFEPGRALKNYKVCLAEIRFKDQFS</sequence>
<keyword evidence="2" id="KW-1185">Reference proteome</keyword>
<evidence type="ECO:0000313" key="1">
    <source>
        <dbReference type="EMBL" id="AGR57093.1"/>
    </source>
</evidence>
<name>S5MR29_9ABAC</name>